<gene>
    <name evidence="1" type="ORF">QAD02_002618</name>
</gene>
<name>A0ACC2NM29_9HYME</name>
<comment type="caution">
    <text evidence="1">The sequence shown here is derived from an EMBL/GenBank/DDBJ whole genome shotgun (WGS) entry which is preliminary data.</text>
</comment>
<evidence type="ECO:0000313" key="2">
    <source>
        <dbReference type="Proteomes" id="UP001239111"/>
    </source>
</evidence>
<dbReference type="EMBL" id="CM056743">
    <property type="protein sequence ID" value="KAJ8671359.1"/>
    <property type="molecule type" value="Genomic_DNA"/>
</dbReference>
<proteinExistence type="predicted"/>
<evidence type="ECO:0000313" key="1">
    <source>
        <dbReference type="EMBL" id="KAJ8671359.1"/>
    </source>
</evidence>
<organism evidence="1 2">
    <name type="scientific">Eretmocerus hayati</name>
    <dbReference type="NCBI Taxonomy" id="131215"/>
    <lineage>
        <taxon>Eukaryota</taxon>
        <taxon>Metazoa</taxon>
        <taxon>Ecdysozoa</taxon>
        <taxon>Arthropoda</taxon>
        <taxon>Hexapoda</taxon>
        <taxon>Insecta</taxon>
        <taxon>Pterygota</taxon>
        <taxon>Neoptera</taxon>
        <taxon>Endopterygota</taxon>
        <taxon>Hymenoptera</taxon>
        <taxon>Apocrita</taxon>
        <taxon>Proctotrupomorpha</taxon>
        <taxon>Chalcidoidea</taxon>
        <taxon>Aphelinidae</taxon>
        <taxon>Aphelininae</taxon>
        <taxon>Eretmocerus</taxon>
    </lineage>
</organism>
<keyword evidence="2" id="KW-1185">Reference proteome</keyword>
<protein>
    <submittedName>
        <fullName evidence="1">Uncharacterized protein</fullName>
    </submittedName>
</protein>
<accession>A0ACC2NM29</accession>
<reference evidence="1" key="1">
    <citation type="submission" date="2023-04" db="EMBL/GenBank/DDBJ databases">
        <title>A chromosome-level genome assembly of the parasitoid wasp Eretmocerus hayati.</title>
        <authorList>
            <person name="Zhong Y."/>
            <person name="Liu S."/>
            <person name="Liu Y."/>
        </authorList>
    </citation>
    <scope>NUCLEOTIDE SEQUENCE</scope>
    <source>
        <strain evidence="1">ZJU_SS_LIU_2023</strain>
    </source>
</reference>
<sequence>MASRLSKESRTLMVVRWMLDHPCCLAIRSQTNESTEKWSDWVAKGDVPPPIVVKPPQFSSRAPHHVNAGTRSDQVAIRPPYLIAATSQDSSPSAGGIPALKERVAALVIEDPARGPKTGPTHASAIPGEGGRTDSVRYKSTGGEEPFIPLPPPPQGPRRKGCPQRSAAPASRCHSFAWSSLPRFATLELPCSEIRDPCILRQVSKQ</sequence>
<dbReference type="Proteomes" id="UP001239111">
    <property type="component" value="Chromosome 3"/>
</dbReference>